<comment type="caution">
    <text evidence="1">The sequence shown here is derived from an EMBL/GenBank/DDBJ whole genome shotgun (WGS) entry which is preliminary data.</text>
</comment>
<dbReference type="EMBL" id="VSSQ01002812">
    <property type="protein sequence ID" value="MPM17521.1"/>
    <property type="molecule type" value="Genomic_DNA"/>
</dbReference>
<protein>
    <submittedName>
        <fullName evidence="1">Uncharacterized protein</fullName>
    </submittedName>
</protein>
<gene>
    <name evidence="1" type="ORF">SDC9_63916</name>
</gene>
<dbReference type="AlphaFoldDB" id="A0A644XP03"/>
<reference evidence="1" key="1">
    <citation type="submission" date="2019-08" db="EMBL/GenBank/DDBJ databases">
        <authorList>
            <person name="Kucharzyk K."/>
            <person name="Murdoch R.W."/>
            <person name="Higgins S."/>
            <person name="Loffler F."/>
        </authorList>
    </citation>
    <scope>NUCLEOTIDE SEQUENCE</scope>
</reference>
<sequence length="99" mass="10990">MKHGNHALNSGMEQDGVASFVRISLHPLHPAVVSAGNPGIQFIAPGGIDRTCRTVSHSYKSRFVQYPGDPVLKFSIHLDFFSNVAFLHQNSHVFINHRQ</sequence>
<proteinExistence type="predicted"/>
<accession>A0A644XP03</accession>
<organism evidence="1">
    <name type="scientific">bioreactor metagenome</name>
    <dbReference type="NCBI Taxonomy" id="1076179"/>
    <lineage>
        <taxon>unclassified sequences</taxon>
        <taxon>metagenomes</taxon>
        <taxon>ecological metagenomes</taxon>
    </lineage>
</organism>
<name>A0A644XP03_9ZZZZ</name>
<evidence type="ECO:0000313" key="1">
    <source>
        <dbReference type="EMBL" id="MPM17521.1"/>
    </source>
</evidence>